<feature type="transmembrane region" description="Helical" evidence="1">
    <location>
        <begin position="130"/>
        <end position="149"/>
    </location>
</feature>
<comment type="caution">
    <text evidence="2">The sequence shown here is derived from an EMBL/GenBank/DDBJ whole genome shotgun (WGS) entry which is preliminary data.</text>
</comment>
<keyword evidence="1" id="KW-1133">Transmembrane helix</keyword>
<gene>
    <name evidence="2" type="ORF">LDC_1560</name>
</gene>
<feature type="transmembrane region" description="Helical" evidence="1">
    <location>
        <begin position="101"/>
        <end position="118"/>
    </location>
</feature>
<sequence>MSAAFWWFFEYLNRFVQNWQYTGAAYPPWEYFCYATLPFSTVLPAVLSTRDYLAGRRWINAAFNRFLSFSPGQPKVLGWGILCISTAGLVGVGVWPNILFPLLWLSPVLIVVSLQAITQEKHIFSEIRHGDWRFVVSAALAALVCGFFWEMWNTYSLAKWEYHIPFVDRYKVFEMPALGYAGYFPFGLECALIGNLLEKSMAGTSEKETAA</sequence>
<evidence type="ECO:0000313" key="2">
    <source>
        <dbReference type="EMBL" id="EFK96413.1"/>
    </source>
</evidence>
<evidence type="ECO:0000256" key="1">
    <source>
        <dbReference type="SAM" id="Phobius"/>
    </source>
</evidence>
<protein>
    <submittedName>
        <fullName evidence="2">Small-conductance mechanosensitive channel</fullName>
    </submittedName>
</protein>
<proteinExistence type="predicted"/>
<dbReference type="AlphaFoldDB" id="D9PJ51"/>
<dbReference type="EMBL" id="ADZX01000493">
    <property type="protein sequence ID" value="EFK96413.1"/>
    <property type="molecule type" value="Genomic_DNA"/>
</dbReference>
<reference evidence="2" key="1">
    <citation type="submission" date="2010-07" db="EMBL/GenBank/DDBJ databases">
        <authorList>
            <consortium name="CONSOLIDER consortium CSD2007-00005"/>
            <person name="Guazzaroni M.-E."/>
            <person name="Richter M."/>
            <person name="Garcia-Salamanca A."/>
            <person name="Yarza P."/>
            <person name="Ferrer M."/>
        </authorList>
    </citation>
    <scope>NUCLEOTIDE SEQUENCE</scope>
</reference>
<organism evidence="2">
    <name type="scientific">sediment metagenome</name>
    <dbReference type="NCBI Taxonomy" id="749907"/>
    <lineage>
        <taxon>unclassified sequences</taxon>
        <taxon>metagenomes</taxon>
        <taxon>ecological metagenomes</taxon>
    </lineage>
</organism>
<reference evidence="2" key="2">
    <citation type="journal article" date="2011" name="Microb. Ecol.">
        <title>Taxonomic and Functional Metagenomic Profiling of the Microbial Community in the Anoxic Sediment of a Sub-saline Shallow Lake (Laguna de Carrizo, Central Spain).</title>
        <authorList>
            <person name="Ferrer M."/>
            <person name="Guazzaroni M.E."/>
            <person name="Richter M."/>
            <person name="Garcia-Salamanca A."/>
            <person name="Yarza P."/>
            <person name="Suarez-Suarez A."/>
            <person name="Solano J."/>
            <person name="Alcaide M."/>
            <person name="van Dillewijn P."/>
            <person name="Molina-Henares M.A."/>
            <person name="Lopez-Cortes N."/>
            <person name="Al-Ramahi Y."/>
            <person name="Guerrero C."/>
            <person name="Acosta A."/>
            <person name="de Eugenio L.I."/>
            <person name="Martinez V."/>
            <person name="Marques S."/>
            <person name="Rojo F."/>
            <person name="Santero E."/>
            <person name="Genilloud O."/>
            <person name="Perez-Perez J."/>
            <person name="Rossello-Mora R."/>
            <person name="Ramos J.L."/>
        </authorList>
    </citation>
    <scope>NUCLEOTIDE SEQUENCE</scope>
</reference>
<keyword evidence="1" id="KW-0472">Membrane</keyword>
<accession>D9PJ51</accession>
<name>D9PJ51_9ZZZZ</name>
<keyword evidence="1" id="KW-0812">Transmembrane</keyword>
<feature type="transmembrane region" description="Helical" evidence="1">
    <location>
        <begin position="177"/>
        <end position="197"/>
    </location>
</feature>